<dbReference type="PANTHER" id="PTHR19868">
    <property type="entry name" value="RECEPTOR FOR ACTIVATED PROTEIN KINASE C RACK1"/>
    <property type="match status" value="1"/>
</dbReference>
<feature type="repeat" description="WD" evidence="4">
    <location>
        <begin position="67"/>
        <end position="108"/>
    </location>
</feature>
<dbReference type="SMART" id="SM00320">
    <property type="entry name" value="WD40"/>
    <property type="match status" value="7"/>
</dbReference>
<dbReference type="GeneID" id="24921170"/>
<dbReference type="EMBL" id="FN668690">
    <property type="protein sequence ID" value="CBK25112.2"/>
    <property type="molecule type" value="Genomic_DNA"/>
</dbReference>
<gene>
    <name evidence="5" type="ORF">GSBLH_T00000677001</name>
    <name evidence="6" type="ORF">GSBLH_T00000832001</name>
    <name evidence="7" type="ORF">GSBLH_T00004126001</name>
    <name evidence="8" type="ORF">GSBLH_T00004745001</name>
</gene>
<evidence type="ECO:0000256" key="3">
    <source>
        <dbReference type="ARBA" id="ARBA00022737"/>
    </source>
</evidence>
<name>D8LXM2_BLAHO</name>
<evidence type="ECO:0000313" key="5">
    <source>
        <dbReference type="EMBL" id="CBK20327.2"/>
    </source>
</evidence>
<dbReference type="GeneID" id="24918122"/>
<dbReference type="CDD" id="cd00200">
    <property type="entry name" value="WD40"/>
    <property type="match status" value="1"/>
</dbReference>
<feature type="repeat" description="WD" evidence="4">
    <location>
        <begin position="152"/>
        <end position="196"/>
    </location>
</feature>
<evidence type="ECO:0000313" key="6">
    <source>
        <dbReference type="EMBL" id="CBK20513.2"/>
    </source>
</evidence>
<dbReference type="FunFam" id="2.130.10.10:FF:000615">
    <property type="entry name" value="Receptor for activated C kinase 1"/>
    <property type="match status" value="1"/>
</dbReference>
<dbReference type="Pfam" id="PF00400">
    <property type="entry name" value="WD40"/>
    <property type="match status" value="6"/>
</dbReference>
<comment type="similarity">
    <text evidence="1">Belongs to the WD repeat G protein beta family. Ribosomal protein RACK1 subfamily.</text>
</comment>
<dbReference type="EMBL" id="FN668683">
    <property type="protein sequence ID" value="CBK24385.2"/>
    <property type="molecule type" value="Genomic_DNA"/>
</dbReference>
<dbReference type="GO" id="GO:0045182">
    <property type="term" value="F:translation regulator activity"/>
    <property type="evidence" value="ECO:0007669"/>
    <property type="project" value="InterPro"/>
</dbReference>
<feature type="repeat" description="WD" evidence="4">
    <location>
        <begin position="109"/>
        <end position="141"/>
    </location>
</feature>
<dbReference type="EMBL" id="FN668639">
    <property type="protein sequence ID" value="CBK20327.2"/>
    <property type="molecule type" value="Genomic_DNA"/>
</dbReference>
<dbReference type="EMBL" id="FN668639">
    <property type="protein sequence ID" value="CBK20513.2"/>
    <property type="molecule type" value="Genomic_DNA"/>
</dbReference>
<dbReference type="RefSeq" id="XP_012898433.1">
    <property type="nucleotide sequence ID" value="XM_013042979.1"/>
</dbReference>
<proteinExistence type="inferred from homology"/>
<dbReference type="GeneID" id="24921751"/>
<dbReference type="RefSeq" id="XP_012894561.1">
    <property type="nucleotide sequence ID" value="XM_013039107.1"/>
</dbReference>
<keyword evidence="9" id="KW-1185">Reference proteome</keyword>
<feature type="repeat" description="WD" evidence="4">
    <location>
        <begin position="296"/>
        <end position="324"/>
    </location>
</feature>
<dbReference type="AlphaFoldDB" id="D8LXM2"/>
<dbReference type="PROSITE" id="PS50294">
    <property type="entry name" value="WD_REPEATS_REGION"/>
    <property type="match status" value="6"/>
</dbReference>
<dbReference type="InterPro" id="IPR045223">
    <property type="entry name" value="RACK1-like"/>
</dbReference>
<keyword evidence="2 4" id="KW-0853">WD repeat</keyword>
<feature type="repeat" description="WD" evidence="4">
    <location>
        <begin position="11"/>
        <end position="53"/>
    </location>
</feature>
<accession>D8LXM2</accession>
<evidence type="ECO:0000313" key="9">
    <source>
        <dbReference type="Proteomes" id="UP000008312"/>
    </source>
</evidence>
<dbReference type="GeneID" id="24917977"/>
<dbReference type="InterPro" id="IPR020472">
    <property type="entry name" value="WD40_PAC1"/>
</dbReference>
<sequence>MSAQISLRGCLQGHNGWVTSIAASPADANTLVSASRDHTCLVWNLQAGDMIDDPSLVMSCGTPVKSLQGHSHIVEEVSLSVDGQYALTASWDGTVRLWNVKTGKSEKTLSGHKKDVLSVCFSPDNRLIMSCGRDRTIKLWNTLGECQFTLDKESHNDWVTCVRFVPNMEEKPRIVSCGYDKLVKVWNLETMKVEYNLIGHSQVVNKVVVSPDGVLCASAGKDGCVIVWDLANGVENFRLTLEDPVTDLVFSPANYWIAVATTNEIVLFDLETKERVASVKPEFPPRSAKALVPYCTSLCWSLDGATLFAGYTDNVIRVWEVKAM</sequence>
<dbReference type="GO" id="GO:0043022">
    <property type="term" value="F:ribosome binding"/>
    <property type="evidence" value="ECO:0007669"/>
    <property type="project" value="InterPro"/>
</dbReference>
<evidence type="ECO:0000313" key="8">
    <source>
        <dbReference type="EMBL" id="CBK25112.2"/>
    </source>
</evidence>
<dbReference type="Gene3D" id="2.130.10.10">
    <property type="entry name" value="YVTN repeat-like/Quinoprotein amine dehydrogenase"/>
    <property type="match status" value="1"/>
</dbReference>
<evidence type="ECO:0000256" key="4">
    <source>
        <dbReference type="PROSITE-ProRule" id="PRU00221"/>
    </source>
</evidence>
<dbReference type="OMA" id="AQVPYCV"/>
<dbReference type="InterPro" id="IPR019775">
    <property type="entry name" value="WD40_repeat_CS"/>
</dbReference>
<dbReference type="InterPro" id="IPR001680">
    <property type="entry name" value="WD40_rpt"/>
</dbReference>
<dbReference type="RefSeq" id="XP_012894375.1">
    <property type="nucleotide sequence ID" value="XM_013038921.1"/>
</dbReference>
<dbReference type="OrthoDB" id="7875889at2759"/>
<dbReference type="PROSITE" id="PS00678">
    <property type="entry name" value="WD_REPEATS_1"/>
    <property type="match status" value="5"/>
</dbReference>
<dbReference type="PRINTS" id="PR00320">
    <property type="entry name" value="GPROTEINBRPT"/>
</dbReference>
<evidence type="ECO:0000256" key="2">
    <source>
        <dbReference type="ARBA" id="ARBA00022574"/>
    </source>
</evidence>
<protein>
    <submittedName>
        <fullName evidence="5">Uncharacterized protein</fullName>
    </submittedName>
</protein>
<dbReference type="Proteomes" id="UP000008312">
    <property type="component" value="Unassembled WGS sequence"/>
</dbReference>
<evidence type="ECO:0000256" key="1">
    <source>
        <dbReference type="ARBA" id="ARBA00007253"/>
    </source>
</evidence>
<dbReference type="PROSITE" id="PS50082">
    <property type="entry name" value="WD_REPEATS_2"/>
    <property type="match status" value="6"/>
</dbReference>
<dbReference type="FunCoup" id="D8LXM2">
    <property type="interactions" value="487"/>
</dbReference>
<keyword evidence="3" id="KW-0677">Repeat</keyword>
<dbReference type="InterPro" id="IPR036322">
    <property type="entry name" value="WD40_repeat_dom_sf"/>
</dbReference>
<dbReference type="InterPro" id="IPR015943">
    <property type="entry name" value="WD40/YVTN_repeat-like_dom_sf"/>
</dbReference>
<feature type="repeat" description="WD" evidence="4">
    <location>
        <begin position="197"/>
        <end position="233"/>
    </location>
</feature>
<evidence type="ECO:0000313" key="7">
    <source>
        <dbReference type="EMBL" id="CBK24385.2"/>
    </source>
</evidence>
<organism evidence="5">
    <name type="scientific">Blastocystis hominis</name>
    <dbReference type="NCBI Taxonomy" id="12968"/>
    <lineage>
        <taxon>Eukaryota</taxon>
        <taxon>Sar</taxon>
        <taxon>Stramenopiles</taxon>
        <taxon>Bigyra</taxon>
        <taxon>Opalozoa</taxon>
        <taxon>Opalinata</taxon>
        <taxon>Blastocystidae</taxon>
        <taxon>Blastocystis</taxon>
    </lineage>
</organism>
<dbReference type="InParanoid" id="D8LXM2"/>
<dbReference type="SUPFAM" id="SSF50978">
    <property type="entry name" value="WD40 repeat-like"/>
    <property type="match status" value="1"/>
</dbReference>
<reference evidence="5" key="1">
    <citation type="submission" date="2010-02" db="EMBL/GenBank/DDBJ databases">
        <title>Sequencing and annotation of the Blastocystis hominis genome.</title>
        <authorList>
            <person name="Wincker P."/>
        </authorList>
    </citation>
    <scope>NUCLEOTIDE SEQUENCE</scope>
    <source>
        <strain evidence="5">Singapore isolate B</strain>
    </source>
</reference>
<dbReference type="RefSeq" id="XP_012899160.1">
    <property type="nucleotide sequence ID" value="XM_013043706.1"/>
</dbReference>